<dbReference type="Proteomes" id="UP000624279">
    <property type="component" value="Unassembled WGS sequence"/>
</dbReference>
<name>A0ABR6YCD9_9BURK</name>
<keyword evidence="3 6" id="KW-0812">Transmembrane</keyword>
<evidence type="ECO:0000256" key="3">
    <source>
        <dbReference type="ARBA" id="ARBA00022692"/>
    </source>
</evidence>
<dbReference type="Pfam" id="PF06835">
    <property type="entry name" value="LptC"/>
    <property type="match status" value="1"/>
</dbReference>
<dbReference type="RefSeq" id="WP_186942208.1">
    <property type="nucleotide sequence ID" value="NZ_JACOGA010000009.1"/>
</dbReference>
<accession>A0ABR6YCD9</accession>
<reference evidence="7 8" key="1">
    <citation type="submission" date="2020-08" db="EMBL/GenBank/DDBJ databases">
        <title>Novel species isolated from subtropical streams in China.</title>
        <authorList>
            <person name="Lu H."/>
        </authorList>
    </citation>
    <scope>NUCLEOTIDE SEQUENCE [LARGE SCALE GENOMIC DNA]</scope>
    <source>
        <strain evidence="7 8">LX15W</strain>
    </source>
</reference>
<proteinExistence type="predicted"/>
<keyword evidence="5 6" id="KW-0472">Membrane</keyword>
<evidence type="ECO:0000313" key="7">
    <source>
        <dbReference type="EMBL" id="MBC3874214.1"/>
    </source>
</evidence>
<evidence type="ECO:0000256" key="1">
    <source>
        <dbReference type="ARBA" id="ARBA00022475"/>
    </source>
</evidence>
<organism evidence="7 8">
    <name type="scientific">Undibacterium flavidum</name>
    <dbReference type="NCBI Taxonomy" id="2762297"/>
    <lineage>
        <taxon>Bacteria</taxon>
        <taxon>Pseudomonadati</taxon>
        <taxon>Pseudomonadota</taxon>
        <taxon>Betaproteobacteria</taxon>
        <taxon>Burkholderiales</taxon>
        <taxon>Oxalobacteraceae</taxon>
        <taxon>Undibacterium</taxon>
    </lineage>
</organism>
<dbReference type="EMBL" id="JACOGA010000009">
    <property type="protein sequence ID" value="MBC3874214.1"/>
    <property type="molecule type" value="Genomic_DNA"/>
</dbReference>
<dbReference type="InterPro" id="IPR010664">
    <property type="entry name" value="LipoPS_assembly_LptC-rel"/>
</dbReference>
<evidence type="ECO:0000256" key="6">
    <source>
        <dbReference type="SAM" id="Phobius"/>
    </source>
</evidence>
<feature type="transmembrane region" description="Helical" evidence="6">
    <location>
        <begin position="6"/>
        <end position="26"/>
    </location>
</feature>
<dbReference type="PANTHER" id="PTHR37481:SF1">
    <property type="entry name" value="LIPOPOLYSACCHARIDE EXPORT SYSTEM PROTEIN LPTC"/>
    <property type="match status" value="1"/>
</dbReference>
<evidence type="ECO:0000256" key="2">
    <source>
        <dbReference type="ARBA" id="ARBA00022519"/>
    </source>
</evidence>
<keyword evidence="1" id="KW-1003">Cell membrane</keyword>
<evidence type="ECO:0000256" key="4">
    <source>
        <dbReference type="ARBA" id="ARBA00022989"/>
    </source>
</evidence>
<dbReference type="InterPro" id="IPR052363">
    <property type="entry name" value="LPS_export_LptC"/>
</dbReference>
<evidence type="ECO:0000256" key="5">
    <source>
        <dbReference type="ARBA" id="ARBA00023136"/>
    </source>
</evidence>
<keyword evidence="4 6" id="KW-1133">Transmembrane helix</keyword>
<sequence length="217" mass="25163">MTADRIRVWLGVALLGLIMLGSFWVYEVMRRQSEDALSSTKDRSEPDYFVEHFNFVRLSHSQKTNYRVTGDKLIHFPKEDEFEIIQPRIVGIDQEKMPMTMSAERAIVKQKVQEKSQSKPEDQIHLVDKVVFERVGKDGHSNIRLQTSFLILYPDSEKMRTDKEVKMNTNYSEITATGMRADNAQQKIELLSKVHMVMEKPPVQHEKKPASPTKKKA</sequence>
<keyword evidence="8" id="KW-1185">Reference proteome</keyword>
<gene>
    <name evidence="7" type="primary">lptC</name>
    <name evidence="7" type="ORF">H8K55_11470</name>
</gene>
<keyword evidence="2" id="KW-0997">Cell inner membrane</keyword>
<evidence type="ECO:0000313" key="8">
    <source>
        <dbReference type="Proteomes" id="UP000624279"/>
    </source>
</evidence>
<dbReference type="Gene3D" id="2.60.450.10">
    <property type="entry name" value="Lipopolysaccharide (LPS) transport protein A like domain"/>
    <property type="match status" value="1"/>
</dbReference>
<dbReference type="PANTHER" id="PTHR37481">
    <property type="entry name" value="LIPOPOLYSACCHARIDE EXPORT SYSTEM PROTEIN LPTC"/>
    <property type="match status" value="1"/>
</dbReference>
<dbReference type="NCBIfam" id="TIGR04409">
    <property type="entry name" value="LptC_YrbK"/>
    <property type="match status" value="1"/>
</dbReference>
<dbReference type="InterPro" id="IPR026265">
    <property type="entry name" value="LptC"/>
</dbReference>
<comment type="caution">
    <text evidence="7">The sequence shown here is derived from an EMBL/GenBank/DDBJ whole genome shotgun (WGS) entry which is preliminary data.</text>
</comment>
<protein>
    <submittedName>
        <fullName evidence="7">LPS export ABC transporter periplasmic protein LptC</fullName>
    </submittedName>
</protein>